<dbReference type="PANTHER" id="PTHR33371">
    <property type="entry name" value="INTERMEMBRANE PHOSPHOLIPID TRANSPORT SYSTEM BINDING PROTEIN MLAD-RELATED"/>
    <property type="match status" value="1"/>
</dbReference>
<evidence type="ECO:0000259" key="3">
    <source>
        <dbReference type="Pfam" id="PF02470"/>
    </source>
</evidence>
<dbReference type="NCBIfam" id="TIGR00996">
    <property type="entry name" value="Mtu_fam_mce"/>
    <property type="match status" value="1"/>
</dbReference>
<dbReference type="AlphaFoldDB" id="A0A5N0UTX7"/>
<dbReference type="InterPro" id="IPR052336">
    <property type="entry name" value="MlaD_Phospholipid_Transporter"/>
</dbReference>
<evidence type="ECO:0000313" key="6">
    <source>
        <dbReference type="Proteomes" id="UP000319769"/>
    </source>
</evidence>
<feature type="domain" description="Mce/MlaD" evidence="3">
    <location>
        <begin position="39"/>
        <end position="115"/>
    </location>
</feature>
<dbReference type="PANTHER" id="PTHR33371:SF19">
    <property type="entry name" value="MCE-FAMILY PROTEIN MCE4A"/>
    <property type="match status" value="1"/>
</dbReference>
<name>A0A5N0UTX7_9PSEU</name>
<organism evidence="5 6">
    <name type="scientific">Amycolatopsis acidicola</name>
    <dbReference type="NCBI Taxonomy" id="2596893"/>
    <lineage>
        <taxon>Bacteria</taxon>
        <taxon>Bacillati</taxon>
        <taxon>Actinomycetota</taxon>
        <taxon>Actinomycetes</taxon>
        <taxon>Pseudonocardiales</taxon>
        <taxon>Pseudonocardiaceae</taxon>
        <taxon>Amycolatopsis</taxon>
    </lineage>
</organism>
<comment type="caution">
    <text evidence="5">The sequence shown here is derived from an EMBL/GenBank/DDBJ whole genome shotgun (WGS) entry which is preliminary data.</text>
</comment>
<evidence type="ECO:0000256" key="1">
    <source>
        <dbReference type="SAM" id="MobiDB-lite"/>
    </source>
</evidence>
<dbReference type="OrthoDB" id="3460188at2"/>
<dbReference type="Pfam" id="PF11887">
    <property type="entry name" value="Mce4_CUP1"/>
    <property type="match status" value="1"/>
</dbReference>
<feature type="region of interest" description="Disordered" evidence="1">
    <location>
        <begin position="326"/>
        <end position="351"/>
    </location>
</feature>
<dbReference type="Pfam" id="PF02470">
    <property type="entry name" value="MlaD"/>
    <property type="match status" value="1"/>
</dbReference>
<feature type="domain" description="Mammalian cell entry C-terminal" evidence="4">
    <location>
        <begin position="123"/>
        <end position="325"/>
    </location>
</feature>
<keyword evidence="2" id="KW-1133">Transmembrane helix</keyword>
<sequence>MTSGRANFAYQALGLVFLAVLAGMGWLAVKIYDKSFSDYVPVTLRADRAGTQLKENADVKVRGIVVGSVRGVTIRPGGVDVDLALDPGKVARIPRDVSARLLPKTLFGQRYVALVLPGQPATSAKLTAGDVIQEDHSESAIELEQALRDLLPVLQAVQPQKLASTLGAVSQALEGRGGTLGQTLVTLKDYLGRLNPELPQLQSVITKFADTVSTYQTAAPDLVDALGDLRSTATTLSRQRTDLQALFADVTDASDDTRKFLDTNSSTVIGLTATSEPVLRLLEKYAPEFPCLTDAAVQLTPKLDKALGVGTDEPGLHVELKVRPAPANRQAVTTTGGPKCYSSGSPAPMNTPAEQQLIDELLAMAEGTTPDEIPGWSGLLMGPLLRGAEVTLK</sequence>
<keyword evidence="2" id="KW-0472">Membrane</keyword>
<dbReference type="InterPro" id="IPR005693">
    <property type="entry name" value="Mce"/>
</dbReference>
<keyword evidence="2" id="KW-0812">Transmembrane</keyword>
<keyword evidence="6" id="KW-1185">Reference proteome</keyword>
<evidence type="ECO:0000256" key="2">
    <source>
        <dbReference type="SAM" id="Phobius"/>
    </source>
</evidence>
<evidence type="ECO:0000313" key="5">
    <source>
        <dbReference type="EMBL" id="KAA9153517.1"/>
    </source>
</evidence>
<dbReference type="GO" id="GO:0005576">
    <property type="term" value="C:extracellular region"/>
    <property type="evidence" value="ECO:0007669"/>
    <property type="project" value="TreeGrafter"/>
</dbReference>
<gene>
    <name evidence="5" type="ORF">FPZ12_034280</name>
</gene>
<dbReference type="EMBL" id="VMNW02000075">
    <property type="protein sequence ID" value="KAA9153517.1"/>
    <property type="molecule type" value="Genomic_DNA"/>
</dbReference>
<feature type="transmembrane region" description="Helical" evidence="2">
    <location>
        <begin position="12"/>
        <end position="29"/>
    </location>
</feature>
<dbReference type="RefSeq" id="WP_144753446.1">
    <property type="nucleotide sequence ID" value="NZ_VMNW02000075.1"/>
</dbReference>
<dbReference type="Proteomes" id="UP000319769">
    <property type="component" value="Unassembled WGS sequence"/>
</dbReference>
<accession>A0A5N0UTX7</accession>
<dbReference type="GO" id="GO:0051701">
    <property type="term" value="P:biological process involved in interaction with host"/>
    <property type="evidence" value="ECO:0007669"/>
    <property type="project" value="TreeGrafter"/>
</dbReference>
<protein>
    <submittedName>
        <fullName evidence="5">MCE family protein</fullName>
    </submittedName>
</protein>
<evidence type="ECO:0000259" key="4">
    <source>
        <dbReference type="Pfam" id="PF11887"/>
    </source>
</evidence>
<dbReference type="InterPro" id="IPR024516">
    <property type="entry name" value="Mce_C"/>
</dbReference>
<proteinExistence type="predicted"/>
<reference evidence="5" key="1">
    <citation type="submission" date="2019-09" db="EMBL/GenBank/DDBJ databases">
        <authorList>
            <person name="Teo W.F.A."/>
            <person name="Duangmal K."/>
        </authorList>
    </citation>
    <scope>NUCLEOTIDE SEQUENCE [LARGE SCALE GENOMIC DNA]</scope>
    <source>
        <strain evidence="5">K81G1</strain>
    </source>
</reference>
<dbReference type="InterPro" id="IPR003399">
    <property type="entry name" value="Mce/MlaD"/>
</dbReference>